<dbReference type="InterPro" id="IPR043021">
    <property type="entry name" value="GCM_small"/>
</dbReference>
<evidence type="ECO:0000256" key="4">
    <source>
        <dbReference type="ARBA" id="ARBA00023163"/>
    </source>
</evidence>
<dbReference type="GO" id="GO:1990837">
    <property type="term" value="F:sequence-specific double-stranded DNA binding"/>
    <property type="evidence" value="ECO:0007669"/>
    <property type="project" value="Ensembl"/>
</dbReference>
<organism evidence="7 8">
    <name type="scientific">Equus caballus</name>
    <name type="common">Horse</name>
    <dbReference type="NCBI Taxonomy" id="9796"/>
    <lineage>
        <taxon>Eukaryota</taxon>
        <taxon>Metazoa</taxon>
        <taxon>Chordata</taxon>
        <taxon>Craniata</taxon>
        <taxon>Vertebrata</taxon>
        <taxon>Euteleostomi</taxon>
        <taxon>Mammalia</taxon>
        <taxon>Eutheria</taxon>
        <taxon>Laurasiatheria</taxon>
        <taxon>Perissodactyla</taxon>
        <taxon>Equidae</taxon>
        <taxon>Equus</taxon>
    </lineage>
</organism>
<keyword evidence="2" id="KW-0805">Transcription regulation</keyword>
<keyword evidence="5" id="KW-0539">Nucleus</keyword>
<evidence type="ECO:0000256" key="5">
    <source>
        <dbReference type="ARBA" id="ARBA00023242"/>
    </source>
</evidence>
<dbReference type="GO" id="GO:0006874">
    <property type="term" value="P:intracellular calcium ion homeostasis"/>
    <property type="evidence" value="ECO:0007669"/>
    <property type="project" value="Ensembl"/>
</dbReference>
<dbReference type="Ensembl" id="ENSECAT00000082041.1">
    <property type="protein sequence ID" value="ENSECAP00000058358.1"/>
    <property type="gene ID" value="ENSECAG00000017632.4"/>
</dbReference>
<dbReference type="GeneTree" id="ENSGT00390000006777"/>
<dbReference type="GO" id="GO:0030643">
    <property type="term" value="P:intracellular phosphate ion homeostasis"/>
    <property type="evidence" value="ECO:0007669"/>
    <property type="project" value="Ensembl"/>
</dbReference>
<gene>
    <name evidence="7" type="primary">GCM2</name>
</gene>
<sequence length="567" mass="62285">MKSAPGKLHSPANQNLRAQRGSGIWILDMEVVLSATWLLAGENDNPRCSEEPAHFDHFCEWPDGYVRFIYRSDEKKAQRHLSGWAMRNTNNHNGHILKKSCLGVVVCARACMLPDGSRLQLRPAICDKARLKQQSERARGCGPLVGGLAAMSSLFPVNFPFLGSGLLLIFLPSGFAEKACPNCHSALELIPCRGHSGYPVTNFWRLEGNAIFFQAKGVHDHPRPESKSETEARRSALKRQMASFYQPQKKRIRELEAGVNPNNSGHFNSIPPLENPEEFDMITDTGFPAPGQPGFSFPNSDAYKATCDLTTFQGDIMPPLQKHPKPRIYLPRPPCSYELAGPGSTNSSPYATLYKDSSSIPTDTDWVHLNALHYNVNSYSNFERSFDFTSKQHGWKPALGKPGLGERTDHGQFPAVAARPCYNPELPCRYLTSPPPGAPALQTVITTTTKVSYQAYQPPALKYCDSVREVSLSSCNYASENPPMSIYPEALDLPAAVTRATSPAGPVPLKIPGDCRAIRPTLAFPQESAPSRTDGAETWEACPSGLGSTISYSDAGSPFFSYDNDDF</sequence>
<feature type="domain" description="GCM" evidence="6">
    <location>
        <begin position="39"/>
        <end position="236"/>
    </location>
</feature>
<dbReference type="Gene3D" id="3.30.70.3530">
    <property type="entry name" value="GCM motif"/>
    <property type="match status" value="1"/>
</dbReference>
<reference evidence="7 8" key="1">
    <citation type="journal article" date="2009" name="Science">
        <title>Genome sequence, comparative analysis, and population genetics of the domestic horse.</title>
        <authorList>
            <consortium name="Broad Institute Genome Sequencing Platform"/>
            <consortium name="Broad Institute Whole Genome Assembly Team"/>
            <person name="Wade C.M."/>
            <person name="Giulotto E."/>
            <person name="Sigurdsson S."/>
            <person name="Zoli M."/>
            <person name="Gnerre S."/>
            <person name="Imsland F."/>
            <person name="Lear T.L."/>
            <person name="Adelson D.L."/>
            <person name="Bailey E."/>
            <person name="Bellone R.R."/>
            <person name="Bloecker H."/>
            <person name="Distl O."/>
            <person name="Edgar R.C."/>
            <person name="Garber M."/>
            <person name="Leeb T."/>
            <person name="Mauceli E."/>
            <person name="MacLeod J.N."/>
            <person name="Penedo M.C.T."/>
            <person name="Raison J.M."/>
            <person name="Sharpe T."/>
            <person name="Vogel J."/>
            <person name="Andersson L."/>
            <person name="Antczak D.F."/>
            <person name="Biagi T."/>
            <person name="Binns M.M."/>
            <person name="Chowdhary B.P."/>
            <person name="Coleman S.J."/>
            <person name="Della Valle G."/>
            <person name="Fryc S."/>
            <person name="Guerin G."/>
            <person name="Hasegawa T."/>
            <person name="Hill E.W."/>
            <person name="Jurka J."/>
            <person name="Kiialainen A."/>
            <person name="Lindgren G."/>
            <person name="Liu J."/>
            <person name="Magnani E."/>
            <person name="Mickelson J.R."/>
            <person name="Murray J."/>
            <person name="Nergadze S.G."/>
            <person name="Onofrio R."/>
            <person name="Pedroni S."/>
            <person name="Piras M.F."/>
            <person name="Raudsepp T."/>
            <person name="Rocchi M."/>
            <person name="Roeed K.H."/>
            <person name="Ryder O.A."/>
            <person name="Searle S."/>
            <person name="Skow L."/>
            <person name="Swinburne J.E."/>
            <person name="Syvaenen A.C."/>
            <person name="Tozaki T."/>
            <person name="Valberg S.J."/>
            <person name="Vaudin M."/>
            <person name="White J.R."/>
            <person name="Zody M.C."/>
            <person name="Lander E.S."/>
            <person name="Lindblad-Toh K."/>
        </authorList>
    </citation>
    <scope>NUCLEOTIDE SEQUENCE [LARGE SCALE GENOMIC DNA]</scope>
    <source>
        <strain evidence="7 8">Thoroughbred</strain>
    </source>
</reference>
<reference evidence="7" key="3">
    <citation type="submission" date="2025-09" db="UniProtKB">
        <authorList>
            <consortium name="Ensembl"/>
        </authorList>
    </citation>
    <scope>IDENTIFICATION</scope>
    <source>
        <strain evidence="7">Thoroughbred</strain>
    </source>
</reference>
<keyword evidence="1" id="KW-0217">Developmental protein</keyword>
<evidence type="ECO:0000313" key="8">
    <source>
        <dbReference type="Proteomes" id="UP000002281"/>
    </source>
</evidence>
<dbReference type="Pfam" id="PF03615">
    <property type="entry name" value="GCM"/>
    <property type="match status" value="2"/>
</dbReference>
<name>A0A9L0R9P0_HORSE</name>
<evidence type="ECO:0000313" key="7">
    <source>
        <dbReference type="Ensembl" id="ENSECAP00000058358.1"/>
    </source>
</evidence>
<accession>A0A9L0R9P0</accession>
<evidence type="ECO:0000256" key="3">
    <source>
        <dbReference type="ARBA" id="ARBA00023125"/>
    </source>
</evidence>
<dbReference type="PANTHER" id="PTHR12414">
    <property type="entry name" value="GLIAL CELLS MISSING RELATED/GLIDE"/>
    <property type="match status" value="1"/>
</dbReference>
<dbReference type="InterPro" id="IPR003902">
    <property type="entry name" value="Tscrpt_reg_GCM"/>
</dbReference>
<dbReference type="GO" id="GO:0001228">
    <property type="term" value="F:DNA-binding transcription activator activity, RNA polymerase II-specific"/>
    <property type="evidence" value="ECO:0007669"/>
    <property type="project" value="InterPro"/>
</dbReference>
<evidence type="ECO:0000256" key="1">
    <source>
        <dbReference type="ARBA" id="ARBA00022473"/>
    </source>
</evidence>
<reference evidence="7" key="2">
    <citation type="submission" date="2025-08" db="UniProtKB">
        <authorList>
            <consortium name="Ensembl"/>
        </authorList>
    </citation>
    <scope>IDENTIFICATION</scope>
    <source>
        <strain evidence="7">Thoroughbred</strain>
    </source>
</reference>
<dbReference type="GO" id="GO:0060017">
    <property type="term" value="P:parathyroid gland development"/>
    <property type="evidence" value="ECO:0007669"/>
    <property type="project" value="Ensembl"/>
</dbReference>
<protein>
    <submittedName>
        <fullName evidence="7">Glial cells missing transcription factor 2</fullName>
    </submittedName>
</protein>
<evidence type="ECO:0000256" key="2">
    <source>
        <dbReference type="ARBA" id="ARBA00023015"/>
    </source>
</evidence>
<evidence type="ECO:0000259" key="6">
    <source>
        <dbReference type="PROSITE" id="PS50807"/>
    </source>
</evidence>
<dbReference type="GO" id="GO:0006366">
    <property type="term" value="P:transcription by RNA polymerase II"/>
    <property type="evidence" value="ECO:0007669"/>
    <property type="project" value="Ensembl"/>
</dbReference>
<dbReference type="InterPro" id="IPR043020">
    <property type="entry name" value="GCM_large"/>
</dbReference>
<dbReference type="Proteomes" id="UP000002281">
    <property type="component" value="Chromosome 20"/>
</dbReference>
<dbReference type="GO" id="GO:0005634">
    <property type="term" value="C:nucleus"/>
    <property type="evidence" value="ECO:0007669"/>
    <property type="project" value="Ensembl"/>
</dbReference>
<keyword evidence="8" id="KW-1185">Reference proteome</keyword>
<dbReference type="PANTHER" id="PTHR12414:SF7">
    <property type="entry name" value="CHORION-SPECIFIC TRANSCRIPTION FACTOR GCMB"/>
    <property type="match status" value="1"/>
</dbReference>
<keyword evidence="3" id="KW-0238">DNA-binding</keyword>
<dbReference type="Gene3D" id="2.20.25.670">
    <property type="entry name" value="GCM domain, large subdomain"/>
    <property type="match status" value="1"/>
</dbReference>
<dbReference type="PROSITE" id="PS50807">
    <property type="entry name" value="GCM"/>
    <property type="match status" value="1"/>
</dbReference>
<keyword evidence="4" id="KW-0804">Transcription</keyword>
<dbReference type="SUPFAM" id="SSF90073">
    <property type="entry name" value="GCM domain"/>
    <property type="match status" value="2"/>
</dbReference>
<proteinExistence type="predicted"/>
<dbReference type="AlphaFoldDB" id="A0A9L0R9P0"/>
<dbReference type="InterPro" id="IPR039791">
    <property type="entry name" value="GCM"/>
</dbReference>
<dbReference type="InterPro" id="IPR036115">
    <property type="entry name" value="GCM_dom_sf"/>
</dbReference>